<gene>
    <name evidence="1" type="ORF">OU989_22590</name>
</gene>
<dbReference type="AlphaFoldDB" id="A0AAJ5RQW4"/>
<dbReference type="Proteomes" id="UP001219585">
    <property type="component" value="Plasmid unnamed"/>
</dbReference>
<dbReference type="KEGG" id="liu:OU989_22590"/>
<protein>
    <submittedName>
        <fullName evidence="1">Uncharacterized protein</fullName>
    </submittedName>
</protein>
<reference evidence="1" key="1">
    <citation type="submission" date="2022-11" db="EMBL/GenBank/DDBJ databases">
        <title>Lysinibacillus irui.</title>
        <authorList>
            <person name="Akintayo S.O."/>
        </authorList>
    </citation>
    <scope>NUCLEOTIDE SEQUENCE</scope>
    <source>
        <strain evidence="1">IRB4-01</strain>
        <plasmid evidence="1">unnamed</plasmid>
    </source>
</reference>
<accession>A0AAJ5RQW4</accession>
<sequence length="232" mass="27117">MHSKEYIKTYFRISCGYEMGRGMDEQKYELLKYEIKNIFEPLGFEICQGKIYGSSDTAYRNKESLYLHPMNFSGYILESSIKEIEAAIKASGLNLTGIDTYEILYDEDADFLQSQLLAAKNEIREEIFDKYKTTRKAHYVMKGFSTDKVTTKLFDKELNNKIYGEFISDLRNEMVKQGLLIEAKSHPGYYRSLNKTELKAWERKNGPIFSKVPVIELIEEEDNLFTMFKIDI</sequence>
<organism evidence="1 2">
    <name type="scientific">Lysinibacillus irui</name>
    <dbReference type="NCBI Taxonomy" id="2998077"/>
    <lineage>
        <taxon>Bacteria</taxon>
        <taxon>Bacillati</taxon>
        <taxon>Bacillota</taxon>
        <taxon>Bacilli</taxon>
        <taxon>Bacillales</taxon>
        <taxon>Bacillaceae</taxon>
        <taxon>Lysinibacillus</taxon>
    </lineage>
</organism>
<name>A0AAJ5RQW4_9BACI</name>
<geneLocation type="plasmid" evidence="1 2">
    <name>unnamed</name>
</geneLocation>
<dbReference type="EMBL" id="CP113528">
    <property type="protein sequence ID" value="WDV09315.1"/>
    <property type="molecule type" value="Genomic_DNA"/>
</dbReference>
<dbReference type="RefSeq" id="WP_274797532.1">
    <property type="nucleotide sequence ID" value="NZ_CP113528.1"/>
</dbReference>
<evidence type="ECO:0000313" key="2">
    <source>
        <dbReference type="Proteomes" id="UP001219585"/>
    </source>
</evidence>
<evidence type="ECO:0000313" key="1">
    <source>
        <dbReference type="EMBL" id="WDV09315.1"/>
    </source>
</evidence>
<keyword evidence="1" id="KW-0614">Plasmid</keyword>
<proteinExistence type="predicted"/>